<evidence type="ECO:0000256" key="2">
    <source>
        <dbReference type="ARBA" id="ARBA00022527"/>
    </source>
</evidence>
<dbReference type="EC" id="2.7.11.1" evidence="1"/>
<keyword evidence="2" id="KW-0723">Serine/threonine-protein kinase</keyword>
<reference evidence="12" key="2">
    <citation type="submission" date="2024-10" db="UniProtKB">
        <authorList>
            <consortium name="EnsemblProtists"/>
        </authorList>
    </citation>
    <scope>IDENTIFICATION</scope>
</reference>
<evidence type="ECO:0000256" key="8">
    <source>
        <dbReference type="ARBA" id="ARBA00048679"/>
    </source>
</evidence>
<dbReference type="PROSITE" id="PS00107">
    <property type="entry name" value="PROTEIN_KINASE_ATP"/>
    <property type="match status" value="1"/>
</dbReference>
<organism evidence="12 13">
    <name type="scientific">Emiliania huxleyi (strain CCMP1516)</name>
    <dbReference type="NCBI Taxonomy" id="280463"/>
    <lineage>
        <taxon>Eukaryota</taxon>
        <taxon>Haptista</taxon>
        <taxon>Haptophyta</taxon>
        <taxon>Prymnesiophyceae</taxon>
        <taxon>Isochrysidales</taxon>
        <taxon>Noelaerhabdaceae</taxon>
        <taxon>Emiliania</taxon>
    </lineage>
</organism>
<accession>A0A0D3JHD6</accession>
<evidence type="ECO:0000256" key="5">
    <source>
        <dbReference type="ARBA" id="ARBA00022777"/>
    </source>
</evidence>
<dbReference type="Proteomes" id="UP000013827">
    <property type="component" value="Unassembled WGS sequence"/>
</dbReference>
<dbReference type="PaxDb" id="2903-EOD22921"/>
<evidence type="ECO:0000256" key="3">
    <source>
        <dbReference type="ARBA" id="ARBA00022679"/>
    </source>
</evidence>
<evidence type="ECO:0000256" key="6">
    <source>
        <dbReference type="ARBA" id="ARBA00022840"/>
    </source>
</evidence>
<evidence type="ECO:0000313" key="12">
    <source>
        <dbReference type="EnsemblProtists" id="EOD22921"/>
    </source>
</evidence>
<dbReference type="GO" id="GO:0050684">
    <property type="term" value="P:regulation of mRNA processing"/>
    <property type="evidence" value="ECO:0007669"/>
    <property type="project" value="TreeGrafter"/>
</dbReference>
<reference evidence="13" key="1">
    <citation type="journal article" date="2013" name="Nature">
        <title>Pan genome of the phytoplankton Emiliania underpins its global distribution.</title>
        <authorList>
            <person name="Read B.A."/>
            <person name="Kegel J."/>
            <person name="Klute M.J."/>
            <person name="Kuo A."/>
            <person name="Lefebvre S.C."/>
            <person name="Maumus F."/>
            <person name="Mayer C."/>
            <person name="Miller J."/>
            <person name="Monier A."/>
            <person name="Salamov A."/>
            <person name="Young J."/>
            <person name="Aguilar M."/>
            <person name="Claverie J.M."/>
            <person name="Frickenhaus S."/>
            <person name="Gonzalez K."/>
            <person name="Herman E.K."/>
            <person name="Lin Y.C."/>
            <person name="Napier J."/>
            <person name="Ogata H."/>
            <person name="Sarno A.F."/>
            <person name="Shmutz J."/>
            <person name="Schroeder D."/>
            <person name="de Vargas C."/>
            <person name="Verret F."/>
            <person name="von Dassow P."/>
            <person name="Valentin K."/>
            <person name="Van de Peer Y."/>
            <person name="Wheeler G."/>
            <person name="Dacks J.B."/>
            <person name="Delwiche C.F."/>
            <person name="Dyhrman S.T."/>
            <person name="Glockner G."/>
            <person name="John U."/>
            <person name="Richards T."/>
            <person name="Worden A.Z."/>
            <person name="Zhang X."/>
            <person name="Grigoriev I.V."/>
            <person name="Allen A.E."/>
            <person name="Bidle K."/>
            <person name="Borodovsky M."/>
            <person name="Bowler C."/>
            <person name="Brownlee C."/>
            <person name="Cock J.M."/>
            <person name="Elias M."/>
            <person name="Gladyshev V.N."/>
            <person name="Groth M."/>
            <person name="Guda C."/>
            <person name="Hadaegh A."/>
            <person name="Iglesias-Rodriguez M.D."/>
            <person name="Jenkins J."/>
            <person name="Jones B.M."/>
            <person name="Lawson T."/>
            <person name="Leese F."/>
            <person name="Lindquist E."/>
            <person name="Lobanov A."/>
            <person name="Lomsadze A."/>
            <person name="Malik S.B."/>
            <person name="Marsh M.E."/>
            <person name="Mackinder L."/>
            <person name="Mock T."/>
            <person name="Mueller-Roeber B."/>
            <person name="Pagarete A."/>
            <person name="Parker M."/>
            <person name="Probert I."/>
            <person name="Quesneville H."/>
            <person name="Raines C."/>
            <person name="Rensing S.A."/>
            <person name="Riano-Pachon D.M."/>
            <person name="Richier S."/>
            <person name="Rokitta S."/>
            <person name="Shiraiwa Y."/>
            <person name="Soanes D.M."/>
            <person name="van der Giezen M."/>
            <person name="Wahlund T.M."/>
            <person name="Williams B."/>
            <person name="Wilson W."/>
            <person name="Wolfe G."/>
            <person name="Wurch L.L."/>
        </authorList>
    </citation>
    <scope>NUCLEOTIDE SEQUENCE</scope>
</reference>
<dbReference type="EnsemblProtists" id="EOD22921">
    <property type="protein sequence ID" value="EOD22921"/>
    <property type="gene ID" value="EMIHUDRAFT_447724"/>
</dbReference>
<dbReference type="PANTHER" id="PTHR47634">
    <property type="entry name" value="PROTEIN KINASE DOMAIN-CONTAINING PROTEIN-RELATED"/>
    <property type="match status" value="1"/>
</dbReference>
<feature type="domain" description="Protein kinase" evidence="11">
    <location>
        <begin position="1"/>
        <end position="326"/>
    </location>
</feature>
<sequence>MHVDGWGHSRARRSPGTSGRQSEDYALTVVEHKIFILACLRASCIPITRTSMAPSSNESSDESDVEDKRDYRRGGYHPVEPGEPFHASRYIAARKLGWGHFSTVWLAWDRREERPVALKVQKSAARYSETARDEIKLLKQVVTLLDHFVHRGRHGAHQVLGASLLHLLKATSYRGLPLPEVILGQGYDTASDVWSAACVVFEAAVGDVLFNPRAGKRWSRDEDHLALMVELLGRMPRKLSASGTHAKDFFNKTGEPPRRLAAPRAAARELRNIKKLKPWGLADVLADKYDFARAEAQALADFILPMLDFDPSKRATAAQMLAHPWLSEAAPALDECD</sequence>
<proteinExistence type="predicted"/>
<evidence type="ECO:0000256" key="10">
    <source>
        <dbReference type="SAM" id="MobiDB-lite"/>
    </source>
</evidence>
<name>A0A0D3JHD6_EMIH1</name>
<dbReference type="FunFam" id="1.10.510.10:FF:000275">
    <property type="entry name" value="SRSF protein kinase 2 isoform X3"/>
    <property type="match status" value="1"/>
</dbReference>
<dbReference type="InterPro" id="IPR017441">
    <property type="entry name" value="Protein_kinase_ATP_BS"/>
</dbReference>
<evidence type="ECO:0000256" key="4">
    <source>
        <dbReference type="ARBA" id="ARBA00022741"/>
    </source>
</evidence>
<evidence type="ECO:0000256" key="9">
    <source>
        <dbReference type="PROSITE-ProRule" id="PRU10141"/>
    </source>
</evidence>
<dbReference type="InterPro" id="IPR051334">
    <property type="entry name" value="SRPK"/>
</dbReference>
<keyword evidence="6 9" id="KW-0067">ATP-binding</keyword>
<dbReference type="GO" id="GO:0004674">
    <property type="term" value="F:protein serine/threonine kinase activity"/>
    <property type="evidence" value="ECO:0007669"/>
    <property type="project" value="UniProtKB-KW"/>
</dbReference>
<evidence type="ECO:0000313" key="13">
    <source>
        <dbReference type="Proteomes" id="UP000013827"/>
    </source>
</evidence>
<dbReference type="GO" id="GO:0000245">
    <property type="term" value="P:spliceosomal complex assembly"/>
    <property type="evidence" value="ECO:0007669"/>
    <property type="project" value="TreeGrafter"/>
</dbReference>
<dbReference type="GO" id="GO:0005524">
    <property type="term" value="F:ATP binding"/>
    <property type="evidence" value="ECO:0007669"/>
    <property type="project" value="UniProtKB-UniRule"/>
</dbReference>
<evidence type="ECO:0000256" key="1">
    <source>
        <dbReference type="ARBA" id="ARBA00012513"/>
    </source>
</evidence>
<comment type="catalytic activity">
    <reaction evidence="7">
        <text>L-threonyl-[protein] + ATP = O-phospho-L-threonyl-[protein] + ADP + H(+)</text>
        <dbReference type="Rhea" id="RHEA:46608"/>
        <dbReference type="Rhea" id="RHEA-COMP:11060"/>
        <dbReference type="Rhea" id="RHEA-COMP:11605"/>
        <dbReference type="ChEBI" id="CHEBI:15378"/>
        <dbReference type="ChEBI" id="CHEBI:30013"/>
        <dbReference type="ChEBI" id="CHEBI:30616"/>
        <dbReference type="ChEBI" id="CHEBI:61977"/>
        <dbReference type="ChEBI" id="CHEBI:456216"/>
        <dbReference type="EC" id="2.7.11.1"/>
    </reaction>
</comment>
<evidence type="ECO:0000256" key="7">
    <source>
        <dbReference type="ARBA" id="ARBA00047899"/>
    </source>
</evidence>
<dbReference type="RefSeq" id="XP_005775350.1">
    <property type="nucleotide sequence ID" value="XM_005775293.1"/>
</dbReference>
<keyword evidence="13" id="KW-1185">Reference proteome</keyword>
<feature type="region of interest" description="Disordered" evidence="10">
    <location>
        <begin position="50"/>
        <end position="80"/>
    </location>
</feature>
<dbReference type="AlphaFoldDB" id="A0A0D3JHD6"/>
<dbReference type="InterPro" id="IPR011009">
    <property type="entry name" value="Kinase-like_dom_sf"/>
</dbReference>
<keyword evidence="5" id="KW-0418">Kinase</keyword>
<comment type="catalytic activity">
    <reaction evidence="8">
        <text>L-seryl-[protein] + ATP = O-phospho-L-seryl-[protein] + ADP + H(+)</text>
        <dbReference type="Rhea" id="RHEA:17989"/>
        <dbReference type="Rhea" id="RHEA-COMP:9863"/>
        <dbReference type="Rhea" id="RHEA-COMP:11604"/>
        <dbReference type="ChEBI" id="CHEBI:15378"/>
        <dbReference type="ChEBI" id="CHEBI:29999"/>
        <dbReference type="ChEBI" id="CHEBI:30616"/>
        <dbReference type="ChEBI" id="CHEBI:83421"/>
        <dbReference type="ChEBI" id="CHEBI:456216"/>
        <dbReference type="EC" id="2.7.11.1"/>
    </reaction>
</comment>
<dbReference type="GeneID" id="17268468"/>
<evidence type="ECO:0000259" key="11">
    <source>
        <dbReference type="PROSITE" id="PS50011"/>
    </source>
</evidence>
<dbReference type="Pfam" id="PF00069">
    <property type="entry name" value="Pkinase"/>
    <property type="match status" value="1"/>
</dbReference>
<dbReference type="SUPFAM" id="SSF56112">
    <property type="entry name" value="Protein kinase-like (PK-like)"/>
    <property type="match status" value="1"/>
</dbReference>
<dbReference type="Gene3D" id="3.30.200.20">
    <property type="entry name" value="Phosphorylase Kinase, domain 1"/>
    <property type="match status" value="1"/>
</dbReference>
<dbReference type="PANTHER" id="PTHR47634:SF9">
    <property type="entry name" value="PROTEIN KINASE DOMAIN-CONTAINING PROTEIN-RELATED"/>
    <property type="match status" value="1"/>
</dbReference>
<dbReference type="PROSITE" id="PS50011">
    <property type="entry name" value="PROTEIN_KINASE_DOM"/>
    <property type="match status" value="1"/>
</dbReference>
<dbReference type="HOGENOM" id="CLU_000288_81_13_1"/>
<dbReference type="SMART" id="SM00220">
    <property type="entry name" value="S_TKc"/>
    <property type="match status" value="1"/>
</dbReference>
<keyword evidence="3" id="KW-0808">Transferase</keyword>
<feature type="binding site" evidence="9">
    <location>
        <position position="119"/>
    </location>
    <ligand>
        <name>ATP</name>
        <dbReference type="ChEBI" id="CHEBI:30616"/>
    </ligand>
</feature>
<keyword evidence="4 9" id="KW-0547">Nucleotide-binding</keyword>
<dbReference type="eggNOG" id="KOG1290">
    <property type="taxonomic scope" value="Eukaryota"/>
</dbReference>
<protein>
    <recommendedName>
        <fullName evidence="1">non-specific serine/threonine protein kinase</fullName>
        <ecNumber evidence="1">2.7.11.1</ecNumber>
    </recommendedName>
</protein>
<feature type="region of interest" description="Disordered" evidence="10">
    <location>
        <begin position="1"/>
        <end position="22"/>
    </location>
</feature>
<dbReference type="STRING" id="2903.R1EIY5"/>
<dbReference type="OMA" id="CWADQQL"/>
<dbReference type="Gene3D" id="1.10.510.10">
    <property type="entry name" value="Transferase(Phosphotransferase) domain 1"/>
    <property type="match status" value="1"/>
</dbReference>
<dbReference type="KEGG" id="ehx:EMIHUDRAFT_447724"/>
<dbReference type="InterPro" id="IPR000719">
    <property type="entry name" value="Prot_kinase_dom"/>
</dbReference>